<organism evidence="1 2">
    <name type="scientific">Candidatus Litorirhabdus singularis</name>
    <dbReference type="NCBI Taxonomy" id="2518993"/>
    <lineage>
        <taxon>Bacteria</taxon>
        <taxon>Pseudomonadati</taxon>
        <taxon>Pseudomonadota</taxon>
        <taxon>Gammaproteobacteria</taxon>
        <taxon>Cellvibrionales</taxon>
        <taxon>Halieaceae</taxon>
        <taxon>Candidatus Litorirhabdus</taxon>
    </lineage>
</organism>
<reference evidence="1" key="1">
    <citation type="submission" date="2019-02" db="EMBL/GenBank/DDBJ databases">
        <authorList>
            <person name="Li S.-H."/>
        </authorList>
    </citation>
    <scope>NUCLEOTIDE SEQUENCE</scope>
    <source>
        <strain evidence="1">IMCC14734</strain>
    </source>
</reference>
<proteinExistence type="predicted"/>
<sequence>MNICVIGVGNIGMRYVQGISNSFPDAQLFLVDAPSRLHELEKMDLGGANLLTSLEDITEPLDLCVVSTSCQPRLDIYKRCLELQPRYIILEKYLFKSRQEFEECLSLPRVPTFVNQWMYGSRTFDCLFTEPVSTVELTGSGWGLACNAVHWIDVFKRHMNITDLQVGSDTNISKVFPSKRAGYEEIYGELVFVDEESDKTFSLIDRGDDILTGAQEIRVDGKVYLFDYAHIKREERIIAHFPYFSGLIGNLVEDIMDKGSCNLPLLEESISQHLLMERIFETLDHRPNIT</sequence>
<protein>
    <recommendedName>
        <fullName evidence="3">Gfo/Idh/MocA-like oxidoreductase N-terminal domain-containing protein</fullName>
    </recommendedName>
</protein>
<dbReference type="SUPFAM" id="SSF51735">
    <property type="entry name" value="NAD(P)-binding Rossmann-fold domains"/>
    <property type="match status" value="1"/>
</dbReference>
<comment type="caution">
    <text evidence="1">The sequence shown here is derived from an EMBL/GenBank/DDBJ whole genome shotgun (WGS) entry which is preliminary data.</text>
</comment>
<dbReference type="Proteomes" id="UP001143362">
    <property type="component" value="Unassembled WGS sequence"/>
</dbReference>
<keyword evidence="2" id="KW-1185">Reference proteome</keyword>
<dbReference type="InterPro" id="IPR036291">
    <property type="entry name" value="NAD(P)-bd_dom_sf"/>
</dbReference>
<name>A0ABT3TK04_9GAMM</name>
<dbReference type="EMBL" id="SHNN01000003">
    <property type="protein sequence ID" value="MCX2982111.1"/>
    <property type="molecule type" value="Genomic_DNA"/>
</dbReference>
<evidence type="ECO:0000313" key="1">
    <source>
        <dbReference type="EMBL" id="MCX2982111.1"/>
    </source>
</evidence>
<evidence type="ECO:0008006" key="3">
    <source>
        <dbReference type="Google" id="ProtNLM"/>
    </source>
</evidence>
<gene>
    <name evidence="1" type="ORF">EYC98_14715</name>
</gene>
<accession>A0ABT3TK04</accession>
<dbReference type="Gene3D" id="3.40.50.720">
    <property type="entry name" value="NAD(P)-binding Rossmann-like Domain"/>
    <property type="match status" value="1"/>
</dbReference>
<dbReference type="RefSeq" id="WP_279246141.1">
    <property type="nucleotide sequence ID" value="NZ_SHNN01000003.1"/>
</dbReference>
<evidence type="ECO:0000313" key="2">
    <source>
        <dbReference type="Proteomes" id="UP001143362"/>
    </source>
</evidence>